<dbReference type="EMBL" id="CP139487">
    <property type="protein sequence ID" value="WPU64389.1"/>
    <property type="molecule type" value="Genomic_DNA"/>
</dbReference>
<keyword evidence="2" id="KW-1185">Reference proteome</keyword>
<protein>
    <recommendedName>
        <fullName evidence="3">OmpA-like domain-containing protein</fullName>
    </recommendedName>
</protein>
<dbReference type="InterPro" id="IPR036737">
    <property type="entry name" value="OmpA-like_sf"/>
</dbReference>
<gene>
    <name evidence="1" type="ORF">SOO65_16980</name>
</gene>
<reference evidence="1 2" key="1">
    <citation type="submission" date="2023-11" db="EMBL/GenBank/DDBJ databases">
        <title>Peredibacter starrii A3.12.</title>
        <authorList>
            <person name="Mitchell R.J."/>
        </authorList>
    </citation>
    <scope>NUCLEOTIDE SEQUENCE [LARGE SCALE GENOMIC DNA]</scope>
    <source>
        <strain evidence="1 2">A3.12</strain>
    </source>
</reference>
<sequence>MRLLLIVPFIILASCAHEEKKKTPADEPSNPATVAGTRYTTLEFSKGKSELTTASKENLKNFLAKSHQTKKAIGDIRILAWADTEYPNDKKDVPKSQVILASERAQEIRDYLEVELREVNDIDAYNMAKRPDLLSKMFRSDEYDVKKAFETTGTTATRLPDGSVSYTKASKAIVIIDYEGTEDNLK</sequence>
<dbReference type="KEGG" id="psti:SOO65_16980"/>
<dbReference type="PROSITE" id="PS51257">
    <property type="entry name" value="PROKAR_LIPOPROTEIN"/>
    <property type="match status" value="1"/>
</dbReference>
<organism evidence="1 2">
    <name type="scientific">Peredibacter starrii</name>
    <dbReference type="NCBI Taxonomy" id="28202"/>
    <lineage>
        <taxon>Bacteria</taxon>
        <taxon>Pseudomonadati</taxon>
        <taxon>Bdellovibrionota</taxon>
        <taxon>Bacteriovoracia</taxon>
        <taxon>Bacteriovoracales</taxon>
        <taxon>Bacteriovoracaceae</taxon>
        <taxon>Peredibacter</taxon>
    </lineage>
</organism>
<accession>A0AAX4HNA3</accession>
<proteinExistence type="predicted"/>
<dbReference type="RefSeq" id="WP_321393107.1">
    <property type="nucleotide sequence ID" value="NZ_CP139487.1"/>
</dbReference>
<evidence type="ECO:0008006" key="3">
    <source>
        <dbReference type="Google" id="ProtNLM"/>
    </source>
</evidence>
<name>A0AAX4HNA3_9BACT</name>
<evidence type="ECO:0000313" key="2">
    <source>
        <dbReference type="Proteomes" id="UP001324634"/>
    </source>
</evidence>
<dbReference type="Proteomes" id="UP001324634">
    <property type="component" value="Chromosome"/>
</dbReference>
<dbReference type="AlphaFoldDB" id="A0AAX4HNA3"/>
<dbReference type="Gene3D" id="3.30.1330.60">
    <property type="entry name" value="OmpA-like domain"/>
    <property type="match status" value="1"/>
</dbReference>
<evidence type="ECO:0000313" key="1">
    <source>
        <dbReference type="EMBL" id="WPU64389.1"/>
    </source>
</evidence>